<dbReference type="Pfam" id="PF00195">
    <property type="entry name" value="Chal_sti_synt_N"/>
    <property type="match status" value="1"/>
</dbReference>
<evidence type="ECO:0000256" key="1">
    <source>
        <dbReference type="ARBA" id="ARBA00005531"/>
    </source>
</evidence>
<dbReference type="Proteomes" id="UP001597541">
    <property type="component" value="Unassembled WGS sequence"/>
</dbReference>
<dbReference type="Pfam" id="PF02797">
    <property type="entry name" value="Chal_sti_synt_C"/>
    <property type="match status" value="1"/>
</dbReference>
<dbReference type="Gene3D" id="3.40.47.10">
    <property type="match status" value="2"/>
</dbReference>
<dbReference type="RefSeq" id="WP_377603711.1">
    <property type="nucleotide sequence ID" value="NZ_JBHUME010000008.1"/>
</dbReference>
<evidence type="ECO:0000313" key="5">
    <source>
        <dbReference type="EMBL" id="MFD2613680.1"/>
    </source>
</evidence>
<comment type="similarity">
    <text evidence="1">Belongs to the thiolase-like superfamily. Chalcone/stilbene synthases family.</text>
</comment>
<dbReference type="PANTHER" id="PTHR11877">
    <property type="entry name" value="HYDROXYMETHYLGLUTARYL-COA SYNTHASE"/>
    <property type="match status" value="1"/>
</dbReference>
<dbReference type="CDD" id="cd00831">
    <property type="entry name" value="CHS_like"/>
    <property type="match status" value="1"/>
</dbReference>
<gene>
    <name evidence="5" type="ORF">ACFSUF_14710</name>
</gene>
<protein>
    <submittedName>
        <fullName evidence="5">Type III polyketide synthase</fullName>
    </submittedName>
</protein>
<dbReference type="PIRSF" id="PIRSF000451">
    <property type="entry name" value="PKS_III"/>
    <property type="match status" value="1"/>
</dbReference>
<dbReference type="InterPro" id="IPR016039">
    <property type="entry name" value="Thiolase-like"/>
</dbReference>
<organism evidence="5 6">
    <name type="scientific">Paenibacillus gansuensis</name>
    <dbReference type="NCBI Taxonomy" id="306542"/>
    <lineage>
        <taxon>Bacteria</taxon>
        <taxon>Bacillati</taxon>
        <taxon>Bacillota</taxon>
        <taxon>Bacilli</taxon>
        <taxon>Bacillales</taxon>
        <taxon>Paenibacillaceae</taxon>
        <taxon>Paenibacillus</taxon>
    </lineage>
</organism>
<evidence type="ECO:0000256" key="2">
    <source>
        <dbReference type="ARBA" id="ARBA00022679"/>
    </source>
</evidence>
<name>A0ABW5PEJ0_9BACL</name>
<dbReference type="InterPro" id="IPR011141">
    <property type="entry name" value="Polyketide_synthase_type-III"/>
</dbReference>
<dbReference type="SUPFAM" id="SSF53901">
    <property type="entry name" value="Thiolase-like"/>
    <property type="match status" value="1"/>
</dbReference>
<keyword evidence="2" id="KW-0808">Transferase</keyword>
<evidence type="ECO:0000259" key="4">
    <source>
        <dbReference type="Pfam" id="PF02797"/>
    </source>
</evidence>
<evidence type="ECO:0000259" key="3">
    <source>
        <dbReference type="Pfam" id="PF00195"/>
    </source>
</evidence>
<accession>A0ABW5PEJ0</accession>
<comment type="caution">
    <text evidence="5">The sequence shown here is derived from an EMBL/GenBank/DDBJ whole genome shotgun (WGS) entry which is preliminary data.</text>
</comment>
<dbReference type="EMBL" id="JBHUME010000008">
    <property type="protein sequence ID" value="MFD2613680.1"/>
    <property type="molecule type" value="Genomic_DNA"/>
</dbReference>
<proteinExistence type="inferred from homology"/>
<reference evidence="6" key="1">
    <citation type="journal article" date="2019" name="Int. J. Syst. Evol. Microbiol.">
        <title>The Global Catalogue of Microorganisms (GCM) 10K type strain sequencing project: providing services to taxonomists for standard genome sequencing and annotation.</title>
        <authorList>
            <consortium name="The Broad Institute Genomics Platform"/>
            <consortium name="The Broad Institute Genome Sequencing Center for Infectious Disease"/>
            <person name="Wu L."/>
            <person name="Ma J."/>
        </authorList>
    </citation>
    <scope>NUCLEOTIDE SEQUENCE [LARGE SCALE GENOMIC DNA]</scope>
    <source>
        <strain evidence="6">KCTC 3950</strain>
    </source>
</reference>
<sequence>MREEGRIGEAAILGIGTAVPPYRIEQSEASARLARALGEDKDVARWAKRIFHQCGVETRYTCEPELLEEAENCRYVPGTPPERVPATDERMAVYRRESAVLGKTAALRALLESGTAADDITHLLTVTCTGLYLPGLDAALVRELGLRRETERQPLQFLGCAAGLRAVCVARTIADREPSAKILVVCVELCTLHIQPSGSREDLYAAAFFGDGASACVIGRPDTCTAGPYFKLGAHRTVLLPESTEEMVWNIGNQGFSLYLSSRIPELLRQFIPGEIYALLQDDELPPLWAIHPGGKGIVDAVEARMELTPEQTAASRSVLRRYGNLSSATILFVLQEMRERLRLAGSKNSEGIALAFGPGLTAELLRFEYCAAVPVPAGLADAGGQSHV</sequence>
<evidence type="ECO:0000313" key="6">
    <source>
        <dbReference type="Proteomes" id="UP001597541"/>
    </source>
</evidence>
<feature type="domain" description="Chalcone/stilbene synthase N-terminal" evidence="3">
    <location>
        <begin position="7"/>
        <end position="219"/>
    </location>
</feature>
<dbReference type="PANTHER" id="PTHR11877:SF46">
    <property type="entry name" value="TYPE III POLYKETIDE SYNTHASE A"/>
    <property type="match status" value="1"/>
</dbReference>
<feature type="domain" description="Chalcone/stilbene synthase C-terminal" evidence="4">
    <location>
        <begin position="238"/>
        <end position="366"/>
    </location>
</feature>
<keyword evidence="6" id="KW-1185">Reference proteome</keyword>
<dbReference type="InterPro" id="IPR001099">
    <property type="entry name" value="Chalcone/stilbene_synt_N"/>
</dbReference>
<dbReference type="InterPro" id="IPR012328">
    <property type="entry name" value="Chalcone/stilbene_synt_C"/>
</dbReference>